<feature type="compositionally biased region" description="Basic and acidic residues" evidence="1">
    <location>
        <begin position="7"/>
        <end position="21"/>
    </location>
</feature>
<organism evidence="2 3">
    <name type="scientific">Halorutilus salinus</name>
    <dbReference type="NCBI Taxonomy" id="2487751"/>
    <lineage>
        <taxon>Archaea</taxon>
        <taxon>Methanobacteriati</taxon>
        <taxon>Methanobacteriota</taxon>
        <taxon>Stenosarchaea group</taxon>
        <taxon>Halobacteria</taxon>
        <taxon>Halorutilales</taxon>
        <taxon>Halorutilaceae</taxon>
        <taxon>Halorutilus</taxon>
    </lineage>
</organism>
<gene>
    <name evidence="2" type="ORF">EGH25_09900</name>
</gene>
<evidence type="ECO:0000256" key="1">
    <source>
        <dbReference type="SAM" id="MobiDB-lite"/>
    </source>
</evidence>
<name>A0A9Q4C4F0_9EURY</name>
<evidence type="ECO:0000313" key="2">
    <source>
        <dbReference type="EMBL" id="MCX2819660.1"/>
    </source>
</evidence>
<dbReference type="EMBL" id="RKLV01000010">
    <property type="protein sequence ID" value="MCX2819660.1"/>
    <property type="molecule type" value="Genomic_DNA"/>
</dbReference>
<reference evidence="2" key="1">
    <citation type="submission" date="2022-09" db="EMBL/GenBank/DDBJ databases">
        <title>Haloadaptaus new haloarchaeum isolated from saline soil.</title>
        <authorList>
            <person name="Duran-Viseras A."/>
            <person name="Sanchez-Porro C."/>
            <person name="Ventosa A."/>
        </authorList>
    </citation>
    <scope>NUCLEOTIDE SEQUENCE</scope>
    <source>
        <strain evidence="2">F3-133</strain>
    </source>
</reference>
<dbReference type="RefSeq" id="WP_266088118.1">
    <property type="nucleotide sequence ID" value="NZ_RKLV01000010.1"/>
</dbReference>
<protein>
    <submittedName>
        <fullName evidence="2">Uncharacterized protein</fullName>
    </submittedName>
</protein>
<dbReference type="Proteomes" id="UP001149411">
    <property type="component" value="Unassembled WGS sequence"/>
</dbReference>
<comment type="caution">
    <text evidence="2">The sequence shown here is derived from an EMBL/GenBank/DDBJ whole genome shotgun (WGS) entry which is preliminary data.</text>
</comment>
<evidence type="ECO:0000313" key="3">
    <source>
        <dbReference type="Proteomes" id="UP001149411"/>
    </source>
</evidence>
<dbReference type="AlphaFoldDB" id="A0A9Q4C4F0"/>
<feature type="region of interest" description="Disordered" evidence="1">
    <location>
        <begin position="1"/>
        <end position="21"/>
    </location>
</feature>
<sequence>MNGYTTTDEKSTEAEDRHDEFTNRQLRAVEEYLTVIPDPVDGSGLVEVVGHTKEKLRRRLSGRAV</sequence>
<proteinExistence type="predicted"/>
<accession>A0A9Q4C4F0</accession>
<keyword evidence="3" id="KW-1185">Reference proteome</keyword>